<dbReference type="EC" id="5.4.4.2" evidence="3"/>
<dbReference type="GO" id="GO:0008909">
    <property type="term" value="F:isochorismate synthase activity"/>
    <property type="evidence" value="ECO:0007669"/>
    <property type="project" value="UniProtKB-EC"/>
</dbReference>
<dbReference type="Proteomes" id="UP000007962">
    <property type="component" value="Chromosome"/>
</dbReference>
<dbReference type="eggNOG" id="COG1169">
    <property type="taxonomic scope" value="Bacteria"/>
</dbReference>
<accession>C5C0T1</accession>
<dbReference type="PANTHER" id="PTHR42839">
    <property type="entry name" value="ISOCHORISMATE SYNTHASE ENTC"/>
    <property type="match status" value="1"/>
</dbReference>
<evidence type="ECO:0000313" key="8">
    <source>
        <dbReference type="Proteomes" id="UP000007962"/>
    </source>
</evidence>
<sequence length="433" mass="45097">MTELAPSDVADPLVVRTVAVPDVGPLADLLPHDDPRGAMSWIRRGDGLVAWGEAARTDVAGPDRMARADAWFADLGRRAVVRDEVGVRGTGAVAFGSFSFSPDSPAGGSLVVPRVVIGRRDGVSWLTTIETGARVGPRPSLARERSAAAPVREPRGVRSLAGALEPAAWRRAVADVVARIRAGEAAKVVLARDSWASADEPVDVRSLLRRLAGDYDSCWTFAVDGLVGATPELLVRRERGLVASRVLAGTIRRTGDDDADLARAATLARSSKDLEEHEFAVSSLAAALAPFAATANVPEVPSVLHLPNVMHLATDVTAVLDEVGDEAPSSLALAAALHPTAAVCGTPTDVAARIIAEAEGMDRGRYAGPVGWLGADGDGEWGIALRCAEVSTDDPRRLRLFAGCGIVAASDPVAELAESEAKLVPVRSALGIG</sequence>
<comment type="similarity">
    <text evidence="2">Belongs to the isochorismate synthase family.</text>
</comment>
<keyword evidence="8" id="KW-1185">Reference proteome</keyword>
<dbReference type="InterPro" id="IPR015890">
    <property type="entry name" value="Chorismate_C"/>
</dbReference>
<dbReference type="GO" id="GO:0009697">
    <property type="term" value="P:salicylic acid biosynthetic process"/>
    <property type="evidence" value="ECO:0007669"/>
    <property type="project" value="TreeGrafter"/>
</dbReference>
<comment type="catalytic activity">
    <reaction evidence="1">
        <text>chorismate = isochorismate</text>
        <dbReference type="Rhea" id="RHEA:18985"/>
        <dbReference type="ChEBI" id="CHEBI:29748"/>
        <dbReference type="ChEBI" id="CHEBI:29780"/>
        <dbReference type="EC" id="5.4.4.2"/>
    </reaction>
</comment>
<dbReference type="HOGENOM" id="CLU_006493_8_5_11"/>
<dbReference type="AlphaFoldDB" id="C5C0T1"/>
<dbReference type="RefSeq" id="WP_015883715.1">
    <property type="nucleotide sequence ID" value="NC_012669.1"/>
</dbReference>
<protein>
    <recommendedName>
        <fullName evidence="3">isochorismate synthase</fullName>
        <ecNumber evidence="3">5.4.4.2</ecNumber>
    </recommendedName>
    <alternativeName>
        <fullName evidence="5">Isochorismate mutase</fullName>
    </alternativeName>
</protein>
<evidence type="ECO:0000256" key="4">
    <source>
        <dbReference type="ARBA" id="ARBA00023235"/>
    </source>
</evidence>
<evidence type="ECO:0000313" key="7">
    <source>
        <dbReference type="EMBL" id="ACQ81477.1"/>
    </source>
</evidence>
<evidence type="ECO:0000256" key="5">
    <source>
        <dbReference type="ARBA" id="ARBA00041564"/>
    </source>
</evidence>
<feature type="domain" description="Chorismate-utilising enzyme C-terminal" evidence="6">
    <location>
        <begin position="167"/>
        <end position="422"/>
    </location>
</feature>
<dbReference type="KEGG" id="bcv:Bcav_3233"/>
<evidence type="ECO:0000256" key="1">
    <source>
        <dbReference type="ARBA" id="ARBA00000799"/>
    </source>
</evidence>
<evidence type="ECO:0000259" key="6">
    <source>
        <dbReference type="Pfam" id="PF00425"/>
    </source>
</evidence>
<dbReference type="Gene3D" id="3.60.120.10">
    <property type="entry name" value="Anthranilate synthase"/>
    <property type="match status" value="1"/>
</dbReference>
<dbReference type="InterPro" id="IPR005801">
    <property type="entry name" value="ADC_synthase"/>
</dbReference>
<proteinExistence type="inferred from homology"/>
<dbReference type="NCBIfam" id="TIGR00543">
    <property type="entry name" value="isochor_syn"/>
    <property type="match status" value="1"/>
</dbReference>
<organism evidence="7 8">
    <name type="scientific">Beutenbergia cavernae (strain ATCC BAA-8 / DSM 12333 / CCUG 43141 / JCM 11478 / NBRC 16432 / NCIMB 13614 / HKI 0122)</name>
    <dbReference type="NCBI Taxonomy" id="471853"/>
    <lineage>
        <taxon>Bacteria</taxon>
        <taxon>Bacillati</taxon>
        <taxon>Actinomycetota</taxon>
        <taxon>Actinomycetes</taxon>
        <taxon>Micrococcales</taxon>
        <taxon>Beutenbergiaceae</taxon>
        <taxon>Beutenbergia</taxon>
    </lineage>
</organism>
<dbReference type="InterPro" id="IPR004561">
    <property type="entry name" value="IsoChor_synthase"/>
</dbReference>
<evidence type="ECO:0000256" key="3">
    <source>
        <dbReference type="ARBA" id="ARBA00012824"/>
    </source>
</evidence>
<dbReference type="SUPFAM" id="SSF56322">
    <property type="entry name" value="ADC synthase"/>
    <property type="match status" value="1"/>
</dbReference>
<keyword evidence="4" id="KW-0413">Isomerase</keyword>
<name>C5C0T1_BEUC1</name>
<evidence type="ECO:0000256" key="2">
    <source>
        <dbReference type="ARBA" id="ARBA00005297"/>
    </source>
</evidence>
<dbReference type="Pfam" id="PF00425">
    <property type="entry name" value="Chorismate_bind"/>
    <property type="match status" value="1"/>
</dbReference>
<reference evidence="7 8" key="1">
    <citation type="journal article" date="2009" name="Stand. Genomic Sci.">
        <title>Complete genome sequence of Beutenbergia cavernae type strain (HKI 0122).</title>
        <authorList>
            <person name="Land M."/>
            <person name="Pukall R."/>
            <person name="Abt B."/>
            <person name="Goker M."/>
            <person name="Rohde M."/>
            <person name="Glavina Del Rio T."/>
            <person name="Tice H."/>
            <person name="Copeland A."/>
            <person name="Cheng J.F."/>
            <person name="Lucas S."/>
            <person name="Chen F."/>
            <person name="Nolan M."/>
            <person name="Bruce D."/>
            <person name="Goodwin L."/>
            <person name="Pitluck S."/>
            <person name="Ivanova N."/>
            <person name="Mavromatis K."/>
            <person name="Ovchinnikova G."/>
            <person name="Pati A."/>
            <person name="Chen A."/>
            <person name="Palaniappan K."/>
            <person name="Hauser L."/>
            <person name="Chang Y.J."/>
            <person name="Jefferies C.C."/>
            <person name="Saunders E."/>
            <person name="Brettin T."/>
            <person name="Detter J.C."/>
            <person name="Han C."/>
            <person name="Chain P."/>
            <person name="Bristow J."/>
            <person name="Eisen J.A."/>
            <person name="Markowitz V."/>
            <person name="Hugenholtz P."/>
            <person name="Kyrpides N.C."/>
            <person name="Klenk H.P."/>
            <person name="Lapidus A."/>
        </authorList>
    </citation>
    <scope>NUCLEOTIDE SEQUENCE [LARGE SCALE GENOMIC DNA]</scope>
    <source>
        <strain evidence="8">ATCC BAA-8 / DSM 12333 / NBRC 16432</strain>
    </source>
</reference>
<gene>
    <name evidence="7" type="ordered locus">Bcav_3233</name>
</gene>
<dbReference type="OrthoDB" id="9806579at2"/>
<dbReference type="PANTHER" id="PTHR42839:SF2">
    <property type="entry name" value="ISOCHORISMATE SYNTHASE ENTC"/>
    <property type="match status" value="1"/>
</dbReference>
<dbReference type="EMBL" id="CP001618">
    <property type="protein sequence ID" value="ACQ81477.1"/>
    <property type="molecule type" value="Genomic_DNA"/>
</dbReference>
<dbReference type="STRING" id="471853.Bcav_3233"/>